<dbReference type="InterPro" id="IPR013525">
    <property type="entry name" value="ABC2_TM"/>
</dbReference>
<dbReference type="PANTHER" id="PTHR48040">
    <property type="entry name" value="PLEIOTROPIC DRUG RESISTANCE PROTEIN 1-LIKE ISOFORM X1"/>
    <property type="match status" value="1"/>
</dbReference>
<evidence type="ECO:0000256" key="11">
    <source>
        <dbReference type="SAM" id="Phobius"/>
    </source>
</evidence>
<protein>
    <submittedName>
        <fullName evidence="14">Pleiotropic drug resistance protein 1-like</fullName>
    </submittedName>
</protein>
<gene>
    <name evidence="14" type="primary">LOC107434245</name>
</gene>
<dbReference type="InterPro" id="IPR034003">
    <property type="entry name" value="ABCG_PDR_2"/>
</dbReference>
<dbReference type="CDD" id="cd03233">
    <property type="entry name" value="ABCG_PDR_domain1"/>
    <property type="match status" value="1"/>
</dbReference>
<dbReference type="PROSITE" id="PS50893">
    <property type="entry name" value="ABC_TRANSPORTER_2"/>
    <property type="match status" value="2"/>
</dbReference>
<feature type="transmembrane region" description="Helical" evidence="11">
    <location>
        <begin position="544"/>
        <end position="565"/>
    </location>
</feature>
<dbReference type="GO" id="GO:0016020">
    <property type="term" value="C:membrane"/>
    <property type="evidence" value="ECO:0007669"/>
    <property type="project" value="UniProtKB-SubCell"/>
</dbReference>
<evidence type="ECO:0000256" key="4">
    <source>
        <dbReference type="ARBA" id="ARBA00022692"/>
    </source>
</evidence>
<evidence type="ECO:0000256" key="3">
    <source>
        <dbReference type="ARBA" id="ARBA00022448"/>
    </source>
</evidence>
<dbReference type="InterPro" id="IPR013581">
    <property type="entry name" value="PDR_assoc"/>
</dbReference>
<dbReference type="Pfam" id="PF08370">
    <property type="entry name" value="PDR_assoc"/>
    <property type="match status" value="1"/>
</dbReference>
<keyword evidence="8 11" id="KW-1133">Transmembrane helix</keyword>
<feature type="transmembrane region" description="Helical" evidence="11">
    <location>
        <begin position="771"/>
        <end position="797"/>
    </location>
</feature>
<evidence type="ECO:0000256" key="7">
    <source>
        <dbReference type="ARBA" id="ARBA00022840"/>
    </source>
</evidence>
<dbReference type="Gene3D" id="3.40.50.300">
    <property type="entry name" value="P-loop containing nucleotide triphosphate hydrolases"/>
    <property type="match status" value="2"/>
</dbReference>
<dbReference type="InterPro" id="IPR003439">
    <property type="entry name" value="ABC_transporter-like_ATP-bd"/>
</dbReference>
<feature type="transmembrane region" description="Helical" evidence="11">
    <location>
        <begin position="662"/>
        <end position="681"/>
    </location>
</feature>
<feature type="region of interest" description="Disordered" evidence="10">
    <location>
        <begin position="1"/>
        <end position="20"/>
    </location>
</feature>
<dbReference type="PANTHER" id="PTHR48040:SF45">
    <property type="entry name" value="PLEIOTROPIC DRUG RESISTANCE PROTEIN 1-LIKE"/>
    <property type="match status" value="1"/>
</dbReference>
<evidence type="ECO:0000256" key="8">
    <source>
        <dbReference type="ARBA" id="ARBA00022989"/>
    </source>
</evidence>
<comment type="similarity">
    <text evidence="2">Belongs to the ABC transporter superfamily. ABCG family. PDR (TC 3.A.1.205) subfamily.</text>
</comment>
<keyword evidence="13" id="KW-1185">Reference proteome</keyword>
<dbReference type="Pfam" id="PF01061">
    <property type="entry name" value="ABC2_membrane"/>
    <property type="match status" value="2"/>
</dbReference>
<feature type="transmembrane region" description="Helical" evidence="11">
    <location>
        <begin position="1448"/>
        <end position="1471"/>
    </location>
</feature>
<name>A0A6P4BPX7_ZIZJJ</name>
<dbReference type="Pfam" id="PF14510">
    <property type="entry name" value="ABC_trans_N"/>
    <property type="match status" value="1"/>
</dbReference>
<evidence type="ECO:0000259" key="12">
    <source>
        <dbReference type="PROSITE" id="PS50893"/>
    </source>
</evidence>
<feature type="transmembrane region" description="Helical" evidence="11">
    <location>
        <begin position="1258"/>
        <end position="1274"/>
    </location>
</feature>
<dbReference type="CDD" id="cd03232">
    <property type="entry name" value="ABCG_PDR_domain2"/>
    <property type="match status" value="1"/>
</dbReference>
<keyword evidence="3" id="KW-0813">Transport</keyword>
<dbReference type="KEGG" id="zju:107434245"/>
<dbReference type="InterPro" id="IPR027417">
    <property type="entry name" value="P-loop_NTPase"/>
</dbReference>
<dbReference type="GeneID" id="107434245"/>
<evidence type="ECO:0000313" key="13">
    <source>
        <dbReference type="Proteomes" id="UP001652623"/>
    </source>
</evidence>
<dbReference type="GO" id="GO:0005524">
    <property type="term" value="F:ATP binding"/>
    <property type="evidence" value="ECO:0007669"/>
    <property type="project" value="UniProtKB-KW"/>
</dbReference>
<evidence type="ECO:0000256" key="5">
    <source>
        <dbReference type="ARBA" id="ARBA00022737"/>
    </source>
</evidence>
<evidence type="ECO:0000256" key="10">
    <source>
        <dbReference type="SAM" id="MobiDB-lite"/>
    </source>
</evidence>
<dbReference type="SUPFAM" id="SSF52540">
    <property type="entry name" value="P-loop containing nucleoside triphosphate hydrolases"/>
    <property type="match status" value="2"/>
</dbReference>
<feature type="transmembrane region" description="Helical" evidence="11">
    <location>
        <begin position="687"/>
        <end position="709"/>
    </location>
</feature>
<feature type="domain" description="ABC transporter" evidence="12">
    <location>
        <begin position="175"/>
        <end position="448"/>
    </location>
</feature>
<dbReference type="Proteomes" id="UP001652623">
    <property type="component" value="Chromosome 9"/>
</dbReference>
<sequence>MASSANGNSDDVDEKITTTTMTGESFRRITTNPTTISSNSIWTNMEMGAFSRSSREDEDDEEALKWAALERLPTYSRLKKGFFVTGSPGNAREIDVKSLGFQERKELVDRLVGDDEEDLSRFLFKLKNRIDRVAIRIPTIEVRFENLNVEAEAYVGSRALPTFLNYCFNLFEGFFNFLHILPTRKKQLSILKDVSGIIKPGRMTLLLGPPSSGKSTLLLALAGKLDPTLKFSGRVTYNGHDMHEFVPQRSSAYVDQHDLHIGELTVRETLAFSARCQGVGPRYDMLAELARREKQANIKPDPDVDVYMKAIVAKGQEASIVTDYVLKVLGLDACADTLVGDQLLRGISGGQKKRVTTGEMLVGPAKALFMDEISTGLDSSTTYQIVNSIKQSVHILQGTAFISLLQPAPETYDLFDDIVLLSDGQIVYQGPREQVLEFFESMGFKCPERKGVADFLQEVTSRKDQEQYWVRKDEPYSFISVEEFAEAFQSFHVGRVLGDELATPFDKSKSHPSALTTKKYGVSKKELLKACFSREFLLMKRNSFVYFSMLFRLAMTALITMSVFLRTEMHRNSVIDGGIYLGALFFSLITVMFNGMSELSMTVAKLPVFYKQRDLRFFPPWAYALPSWILKIPVTFAEVAIWVFITYYVIGFDPNVGRLFRQFLILFLLSQMASSLNRFIAAVGRNMIVASTLSSLSLVILFSLGGFVLSREHIKKWWIWGYWLSPLMYGQNAIVVNEFLGKSWDKFLPNSEESLGVAVLRSRGFFTQANWYWIGVGALLIYVLLFNFCFSLALTYLSPYVKQNAVKSEASQSNQIDSKTREIIRSQSRNTSFSLRASKESGDQELKSASSPSRSLSVRTEAVANMNKKKTGMILPFEPHFITFEDITYSVDMPQGMKDQGILEDKLVLLKGVSGAFRPGVLTALMGVSGAGKTTLMDVLAGRKTGGYISGNISISGYPKKQQTFARISGYCEQNDIHSPHVTVYESLVYSTWLRLSSEVNSETRKMFVEEVMELVELNPLRQAMVGLPGVNGLSTEQRKRLTIAVELVANPSIIFMDEPTSGLDARAAAIVMRTVRNTVDTGRTVVCTIHQPSIDIFEAFDELLLMKRGGQEIYAGPLGRHSCHLIKYFEGIQGVSKIKDGYNPATWMLEVTTPAKERDLGIDFAEVYRNSELYKRNKALIEELSRPAPGSKDLYFPTEYSQSLFTQCLACLWKQHWSYWRNPHYTALRFLFTAFMAIIFGTMFLNLGSKWTKQQDLFNAMGSMYAAVLFLGIKNSTLVQPVVSVERTVFYRERAAGMYSALAYAFAQVMIEIPYVFAQALVYGLIVYAMVGFQWTFVKFFWYLFFMFFTFLYLTYYGMMAVALTPNQHIAAICAVTFYAVWNLFSGFVIPRTRIPIWWRWYYWACPLAWTLYGLVASQFGDVKEVMETGQTVEEFLMDYFGFDHDFLGVVAVVAAGFALVFAFVFALSIKILNFQTR</sequence>
<feature type="transmembrane region" description="Helical" evidence="11">
    <location>
        <begin position="1228"/>
        <end position="1246"/>
    </location>
</feature>
<feature type="transmembrane region" description="Helical" evidence="11">
    <location>
        <begin position="1402"/>
        <end position="1421"/>
    </location>
</feature>
<organism evidence="13 14">
    <name type="scientific">Ziziphus jujuba</name>
    <name type="common">Chinese jujube</name>
    <name type="synonym">Ziziphus sativa</name>
    <dbReference type="NCBI Taxonomy" id="326968"/>
    <lineage>
        <taxon>Eukaryota</taxon>
        <taxon>Viridiplantae</taxon>
        <taxon>Streptophyta</taxon>
        <taxon>Embryophyta</taxon>
        <taxon>Tracheophyta</taxon>
        <taxon>Spermatophyta</taxon>
        <taxon>Magnoliopsida</taxon>
        <taxon>eudicotyledons</taxon>
        <taxon>Gunneridae</taxon>
        <taxon>Pentapetalae</taxon>
        <taxon>rosids</taxon>
        <taxon>fabids</taxon>
        <taxon>Rosales</taxon>
        <taxon>Rhamnaceae</taxon>
        <taxon>Paliureae</taxon>
        <taxon>Ziziphus</taxon>
    </lineage>
</organism>
<evidence type="ECO:0000256" key="2">
    <source>
        <dbReference type="ARBA" id="ARBA00006012"/>
    </source>
</evidence>
<dbReference type="InterPro" id="IPR034001">
    <property type="entry name" value="ABCG_PDR_1"/>
</dbReference>
<dbReference type="InterPro" id="IPR029481">
    <property type="entry name" value="ABC_trans_N"/>
</dbReference>
<dbReference type="InParanoid" id="A0A6P4BPX7"/>
<evidence type="ECO:0000313" key="14">
    <source>
        <dbReference type="RefSeq" id="XP_015901179.3"/>
    </source>
</evidence>
<dbReference type="SMART" id="SM00382">
    <property type="entry name" value="AAA"/>
    <property type="match status" value="2"/>
</dbReference>
<evidence type="ECO:0000256" key="1">
    <source>
        <dbReference type="ARBA" id="ARBA00004141"/>
    </source>
</evidence>
<dbReference type="RefSeq" id="XP_015901179.3">
    <property type="nucleotide sequence ID" value="XM_016045693.4"/>
</dbReference>
<keyword evidence="4 11" id="KW-0812">Transmembrane</keyword>
<evidence type="ECO:0000256" key="6">
    <source>
        <dbReference type="ARBA" id="ARBA00022741"/>
    </source>
</evidence>
<feature type="transmembrane region" description="Helical" evidence="11">
    <location>
        <begin position="628"/>
        <end position="650"/>
    </location>
</feature>
<accession>A0A6P4BPX7</accession>
<feature type="compositionally biased region" description="Basic and acidic residues" evidence="10">
    <location>
        <begin position="837"/>
        <end position="846"/>
    </location>
</feature>
<feature type="transmembrane region" description="Helical" evidence="11">
    <location>
        <begin position="1302"/>
        <end position="1329"/>
    </location>
</feature>
<keyword evidence="9 11" id="KW-0472">Membrane</keyword>
<dbReference type="GO" id="GO:0016887">
    <property type="term" value="F:ATP hydrolysis activity"/>
    <property type="evidence" value="ECO:0007669"/>
    <property type="project" value="InterPro"/>
</dbReference>
<evidence type="ECO:0000256" key="9">
    <source>
        <dbReference type="ARBA" id="ARBA00023136"/>
    </source>
</evidence>
<keyword evidence="5" id="KW-0677">Repeat</keyword>
<dbReference type="InterPro" id="IPR003593">
    <property type="entry name" value="AAA+_ATPase"/>
</dbReference>
<comment type="subcellular location">
    <subcellularLocation>
        <location evidence="1">Membrane</location>
        <topology evidence="1">Multi-pass membrane protein</topology>
    </subcellularLocation>
</comment>
<feature type="region of interest" description="Disordered" evidence="10">
    <location>
        <begin position="834"/>
        <end position="854"/>
    </location>
</feature>
<dbReference type="Pfam" id="PF19055">
    <property type="entry name" value="ABC2_membrane_7"/>
    <property type="match status" value="1"/>
</dbReference>
<feature type="domain" description="ABC transporter" evidence="12">
    <location>
        <begin position="882"/>
        <end position="1134"/>
    </location>
</feature>
<keyword evidence="7" id="KW-0067">ATP-binding</keyword>
<feature type="transmembrane region" description="Helical" evidence="11">
    <location>
        <begin position="1371"/>
        <end position="1390"/>
    </location>
</feature>
<proteinExistence type="inferred from homology"/>
<feature type="transmembrane region" description="Helical" evidence="11">
    <location>
        <begin position="577"/>
        <end position="596"/>
    </location>
</feature>
<feature type="transmembrane region" description="Helical" evidence="11">
    <location>
        <begin position="1341"/>
        <end position="1365"/>
    </location>
</feature>
<dbReference type="GO" id="GO:0140359">
    <property type="term" value="F:ABC-type transporter activity"/>
    <property type="evidence" value="ECO:0007669"/>
    <property type="project" value="InterPro"/>
</dbReference>
<dbReference type="InterPro" id="IPR043926">
    <property type="entry name" value="ABCG_dom"/>
</dbReference>
<reference evidence="14" key="1">
    <citation type="submission" date="2025-08" db="UniProtKB">
        <authorList>
            <consortium name="RefSeq"/>
        </authorList>
    </citation>
    <scope>IDENTIFICATION</scope>
    <source>
        <tissue evidence="14">Seedling</tissue>
    </source>
</reference>
<keyword evidence="6" id="KW-0547">Nucleotide-binding</keyword>
<dbReference type="Pfam" id="PF00005">
    <property type="entry name" value="ABC_tran"/>
    <property type="match status" value="2"/>
</dbReference>